<keyword evidence="1" id="KW-0472">Membrane</keyword>
<gene>
    <name evidence="2" type="primary">28</name>
    <name evidence="2" type="ORF">Jinkies_28</name>
</gene>
<name>A0A7S5WT22_9CAUD</name>
<dbReference type="Proteomes" id="UP000594363">
    <property type="component" value="Segment"/>
</dbReference>
<feature type="transmembrane region" description="Helical" evidence="1">
    <location>
        <begin position="16"/>
        <end position="33"/>
    </location>
</feature>
<evidence type="ECO:0000313" key="3">
    <source>
        <dbReference type="Proteomes" id="UP000594363"/>
    </source>
</evidence>
<feature type="transmembrane region" description="Helical" evidence="1">
    <location>
        <begin position="80"/>
        <end position="107"/>
    </location>
</feature>
<evidence type="ECO:0000256" key="1">
    <source>
        <dbReference type="SAM" id="Phobius"/>
    </source>
</evidence>
<feature type="transmembrane region" description="Helical" evidence="1">
    <location>
        <begin position="113"/>
        <end position="132"/>
    </location>
</feature>
<accession>A0A7S5WT22</accession>
<keyword evidence="1" id="KW-0812">Transmembrane</keyword>
<keyword evidence="3" id="KW-1185">Reference proteome</keyword>
<reference evidence="2 3" key="1">
    <citation type="submission" date="2020-05" db="EMBL/GenBank/DDBJ databases">
        <authorList>
            <person name="Bohanan V.A."/>
            <person name="Brazelton B.R."/>
            <person name="Coffey L.M."/>
            <person name="Donovan A.R."/>
            <person name="Gales A.C."/>
            <person name="Glasscock A.J."/>
            <person name="Grill M."/>
            <person name="Harper M.C."/>
            <person name="Hollowell C.E."/>
            <person name="Liu T.Y."/>
            <person name="Mansour C."/>
            <person name="McDowell A.D."/>
            <person name="Miller T.E."/>
            <person name="Nash A.G."/>
            <person name="Seo J."/>
            <person name="Sherman Z.A."/>
            <person name="Albert R.M."/>
            <person name="Ayala A."/>
            <person name="Monti D.L."/>
            <person name="Garlena R.A."/>
            <person name="Russell D.A."/>
            <person name="Pope W.H."/>
            <person name="Jacobs-Sera D."/>
            <person name="Hatfull G.F."/>
        </authorList>
    </citation>
    <scope>NUCLEOTIDE SEQUENCE [LARGE SCALE GENOMIC DNA]</scope>
</reference>
<dbReference type="EMBL" id="MT498043">
    <property type="protein sequence ID" value="QKY78976.1"/>
    <property type="molecule type" value="Genomic_DNA"/>
</dbReference>
<proteinExistence type="predicted"/>
<sequence length="153" mass="16791">MTRIVTALGRLTRTDWAFVHFKAALGILLMTPLVQLESLKSSTTVWFLCVWATVTIIGFWVSVAGLVMSAQKYETRHKGFVVEMTGLVLLLIGPAVFAAIQAGVWISTGQSKAVSIAFCYVIITALVARMVMVKGAAKSRTVIYRYKESLTDD</sequence>
<feature type="transmembrane region" description="Helical" evidence="1">
    <location>
        <begin position="45"/>
        <end position="68"/>
    </location>
</feature>
<keyword evidence="1" id="KW-1133">Transmembrane helix</keyword>
<evidence type="ECO:0000313" key="2">
    <source>
        <dbReference type="EMBL" id="QKY78976.1"/>
    </source>
</evidence>
<protein>
    <submittedName>
        <fullName evidence="2">Membrane protein</fullName>
    </submittedName>
</protein>
<organism evidence="2 3">
    <name type="scientific">Arthrobacter phage Jinkies</name>
    <dbReference type="NCBI Taxonomy" id="2743903"/>
    <lineage>
        <taxon>Viruses</taxon>
        <taxon>Duplodnaviria</taxon>
        <taxon>Heunggongvirae</taxon>
        <taxon>Uroviricota</taxon>
        <taxon>Caudoviricetes</taxon>
        <taxon>Berryhillviridae</taxon>
        <taxon>Jinkiesvirus</taxon>
        <taxon>Jinkiesvirus jinkies</taxon>
    </lineage>
</organism>